<reference evidence="1 2" key="1">
    <citation type="submission" date="2014-03" db="EMBL/GenBank/DDBJ databases">
        <title>Whole genome sequence of Novosphingobium resinovorum KF1.</title>
        <authorList>
            <person name="Gan H.M."/>
            <person name="Gan H.Y."/>
            <person name="Chew T.H."/>
            <person name="Savka M.A."/>
        </authorList>
    </citation>
    <scope>NUCLEOTIDE SEQUENCE [LARGE SCALE GENOMIC DNA]</scope>
    <source>
        <strain evidence="1 2">KF1</strain>
    </source>
</reference>
<dbReference type="AlphaFoldDB" id="A0A031J1R1"/>
<comment type="caution">
    <text evidence="1">The sequence shown here is derived from an EMBL/GenBank/DDBJ whole genome shotgun (WGS) entry which is preliminary data.</text>
</comment>
<organism evidence="1 2">
    <name type="scientific">Novosphingobium resinovorum</name>
    <dbReference type="NCBI Taxonomy" id="158500"/>
    <lineage>
        <taxon>Bacteria</taxon>
        <taxon>Pseudomonadati</taxon>
        <taxon>Pseudomonadota</taxon>
        <taxon>Alphaproteobacteria</taxon>
        <taxon>Sphingomonadales</taxon>
        <taxon>Sphingomonadaceae</taxon>
        <taxon>Novosphingobium</taxon>
    </lineage>
</organism>
<evidence type="ECO:0000313" key="2">
    <source>
        <dbReference type="Proteomes" id="UP000024329"/>
    </source>
</evidence>
<protein>
    <submittedName>
        <fullName evidence="1">Uncharacterized protein</fullName>
    </submittedName>
</protein>
<proteinExistence type="predicted"/>
<name>A0A031J1R1_9SPHN</name>
<evidence type="ECO:0000313" key="1">
    <source>
        <dbReference type="EMBL" id="EZP67202.1"/>
    </source>
</evidence>
<dbReference type="Proteomes" id="UP000024329">
    <property type="component" value="Unassembled WGS sequence"/>
</dbReference>
<accession>A0A031J1R1</accession>
<gene>
    <name evidence="1" type="ORF">BV97_05741</name>
</gene>
<sequence length="132" mass="13587">MAIIGGAGQRLHADDELAAGGAGVCHRDRGLYPELVAGPRLAFGDAFHLGRVQGIKLVRAASLLGEDLRHPLADDGKGGLEFLISGDLAADVAVEPAQPGAKFAHPTHRLLVTAPVDQPGDIAPSLAAHPQE</sequence>
<dbReference type="EMBL" id="JFYZ01000093">
    <property type="protein sequence ID" value="EZP67202.1"/>
    <property type="molecule type" value="Genomic_DNA"/>
</dbReference>